<feature type="binding site" evidence="4">
    <location>
        <position position="28"/>
    </location>
    <ligand>
        <name>Mg(2+)</name>
        <dbReference type="ChEBI" id="CHEBI:18420"/>
    </ligand>
</feature>
<dbReference type="OMA" id="NIRAIWC"/>
<organism evidence="7 8">
    <name type="scientific">Tribolium castaneum</name>
    <name type="common">Red flour beetle</name>
    <dbReference type="NCBI Taxonomy" id="7070"/>
    <lineage>
        <taxon>Eukaryota</taxon>
        <taxon>Metazoa</taxon>
        <taxon>Ecdysozoa</taxon>
        <taxon>Arthropoda</taxon>
        <taxon>Hexapoda</taxon>
        <taxon>Insecta</taxon>
        <taxon>Pterygota</taxon>
        <taxon>Neoptera</taxon>
        <taxon>Endopterygota</taxon>
        <taxon>Coleoptera</taxon>
        <taxon>Polyphaga</taxon>
        <taxon>Cucujiformia</taxon>
        <taxon>Tenebrionidae</taxon>
        <taxon>Tenebrionidae incertae sedis</taxon>
        <taxon>Tribolium</taxon>
    </lineage>
</organism>
<dbReference type="PANTHER" id="PTHR46090:SF2">
    <property type="entry name" value="ADP-RIBOSYLATION FACTOR-LIKE PROTEIN 13B"/>
    <property type="match status" value="1"/>
</dbReference>
<keyword evidence="4" id="KW-0460">Magnesium</keyword>
<evidence type="ECO:0000313" key="7">
    <source>
        <dbReference type="EMBL" id="EFA00930.2"/>
    </source>
</evidence>
<keyword evidence="4" id="KW-0479">Metal-binding</keyword>
<dbReference type="PRINTS" id="PR00328">
    <property type="entry name" value="SAR1GTPBP"/>
</dbReference>
<dbReference type="OrthoDB" id="14717at2759"/>
<dbReference type="EMBL" id="KQ971328">
    <property type="protein sequence ID" value="EFA00930.2"/>
    <property type="molecule type" value="Genomic_DNA"/>
</dbReference>
<keyword evidence="6" id="KW-0732">Signal</keyword>
<evidence type="ECO:0000256" key="2">
    <source>
        <dbReference type="ARBA" id="ARBA00023134"/>
    </source>
</evidence>
<gene>
    <name evidence="7" type="primary">AUGUSTUS-3.0.2_03836</name>
    <name evidence="7" type="ORF">TcasGA2_TC003836</name>
</gene>
<dbReference type="FunFam" id="3.40.50.300:FF:000415">
    <property type="entry name" value="ADP-ribosylation factor-like GTPase 13B"/>
    <property type="match status" value="1"/>
</dbReference>
<dbReference type="InterPro" id="IPR006689">
    <property type="entry name" value="Small_GTPase_ARF/SAR"/>
</dbReference>
<dbReference type="GO" id="GO:0016192">
    <property type="term" value="P:vesicle-mediated transport"/>
    <property type="evidence" value="ECO:0007669"/>
    <property type="project" value="UniProtKB-ARBA"/>
</dbReference>
<dbReference type="Proteomes" id="UP000007266">
    <property type="component" value="Linkage group 3"/>
</dbReference>
<dbReference type="GO" id="GO:0060170">
    <property type="term" value="C:ciliary membrane"/>
    <property type="evidence" value="ECO:0000318"/>
    <property type="project" value="GO_Central"/>
</dbReference>
<feature type="region of interest" description="Disordered" evidence="5">
    <location>
        <begin position="246"/>
        <end position="268"/>
    </location>
</feature>
<dbReference type="Pfam" id="PF00025">
    <property type="entry name" value="Arf"/>
    <property type="match status" value="1"/>
</dbReference>
<dbReference type="GO" id="GO:0046872">
    <property type="term" value="F:metal ion binding"/>
    <property type="evidence" value="ECO:0007669"/>
    <property type="project" value="UniProtKB-KW"/>
</dbReference>
<dbReference type="SMART" id="SM00177">
    <property type="entry name" value="ARF"/>
    <property type="match status" value="1"/>
</dbReference>
<reference evidence="7 8" key="1">
    <citation type="journal article" date="2008" name="Nature">
        <title>The genome of the model beetle and pest Tribolium castaneum.</title>
        <authorList>
            <consortium name="Tribolium Genome Sequencing Consortium"/>
            <person name="Richards S."/>
            <person name="Gibbs R.A."/>
            <person name="Weinstock G.M."/>
            <person name="Brown S.J."/>
            <person name="Denell R."/>
            <person name="Beeman R.W."/>
            <person name="Gibbs R."/>
            <person name="Beeman R.W."/>
            <person name="Brown S.J."/>
            <person name="Bucher G."/>
            <person name="Friedrich M."/>
            <person name="Grimmelikhuijzen C.J."/>
            <person name="Klingler M."/>
            <person name="Lorenzen M."/>
            <person name="Richards S."/>
            <person name="Roth S."/>
            <person name="Schroder R."/>
            <person name="Tautz D."/>
            <person name="Zdobnov E.M."/>
            <person name="Muzny D."/>
            <person name="Gibbs R.A."/>
            <person name="Weinstock G.M."/>
            <person name="Attaway T."/>
            <person name="Bell S."/>
            <person name="Buhay C.J."/>
            <person name="Chandrabose M.N."/>
            <person name="Chavez D."/>
            <person name="Clerk-Blankenburg K.P."/>
            <person name="Cree A."/>
            <person name="Dao M."/>
            <person name="Davis C."/>
            <person name="Chacko J."/>
            <person name="Dinh H."/>
            <person name="Dugan-Rocha S."/>
            <person name="Fowler G."/>
            <person name="Garner T.T."/>
            <person name="Garnes J."/>
            <person name="Gnirke A."/>
            <person name="Hawes A."/>
            <person name="Hernandez J."/>
            <person name="Hines S."/>
            <person name="Holder M."/>
            <person name="Hume J."/>
            <person name="Jhangiani S.N."/>
            <person name="Joshi V."/>
            <person name="Khan Z.M."/>
            <person name="Jackson L."/>
            <person name="Kovar C."/>
            <person name="Kowis A."/>
            <person name="Lee S."/>
            <person name="Lewis L.R."/>
            <person name="Margolis J."/>
            <person name="Morgan M."/>
            <person name="Nazareth L.V."/>
            <person name="Nguyen N."/>
            <person name="Okwuonu G."/>
            <person name="Parker D."/>
            <person name="Richards S."/>
            <person name="Ruiz S.J."/>
            <person name="Santibanez J."/>
            <person name="Savard J."/>
            <person name="Scherer S.E."/>
            <person name="Schneider B."/>
            <person name="Sodergren E."/>
            <person name="Tautz D."/>
            <person name="Vattahil S."/>
            <person name="Villasana D."/>
            <person name="White C.S."/>
            <person name="Wright R."/>
            <person name="Park Y."/>
            <person name="Beeman R.W."/>
            <person name="Lord J."/>
            <person name="Oppert B."/>
            <person name="Lorenzen M."/>
            <person name="Brown S."/>
            <person name="Wang L."/>
            <person name="Savard J."/>
            <person name="Tautz D."/>
            <person name="Richards S."/>
            <person name="Weinstock G."/>
            <person name="Gibbs R.A."/>
            <person name="Liu Y."/>
            <person name="Worley K."/>
            <person name="Weinstock G."/>
            <person name="Elsik C.G."/>
            <person name="Reese J.T."/>
            <person name="Elhaik E."/>
            <person name="Landan G."/>
            <person name="Graur D."/>
            <person name="Arensburger P."/>
            <person name="Atkinson P."/>
            <person name="Beeman R.W."/>
            <person name="Beidler J."/>
            <person name="Brown S.J."/>
            <person name="Demuth J.P."/>
            <person name="Drury D.W."/>
            <person name="Du Y.Z."/>
            <person name="Fujiwara H."/>
            <person name="Lorenzen M."/>
            <person name="Maselli V."/>
            <person name="Osanai M."/>
            <person name="Park Y."/>
            <person name="Robertson H.M."/>
            <person name="Tu Z."/>
            <person name="Wang J.J."/>
            <person name="Wang S."/>
            <person name="Richards S."/>
            <person name="Song H."/>
            <person name="Zhang L."/>
            <person name="Sodergren E."/>
            <person name="Werner D."/>
            <person name="Stanke M."/>
            <person name="Morgenstern B."/>
            <person name="Solovyev V."/>
            <person name="Kosarev P."/>
            <person name="Brown G."/>
            <person name="Chen H.C."/>
            <person name="Ermolaeva O."/>
            <person name="Hlavina W."/>
            <person name="Kapustin Y."/>
            <person name="Kiryutin B."/>
            <person name="Kitts P."/>
            <person name="Maglott D."/>
            <person name="Pruitt K."/>
            <person name="Sapojnikov V."/>
            <person name="Souvorov A."/>
            <person name="Mackey A.J."/>
            <person name="Waterhouse R.M."/>
            <person name="Wyder S."/>
            <person name="Zdobnov E.M."/>
            <person name="Zdobnov E.M."/>
            <person name="Wyder S."/>
            <person name="Kriventseva E.V."/>
            <person name="Kadowaki T."/>
            <person name="Bork P."/>
            <person name="Aranda M."/>
            <person name="Bao R."/>
            <person name="Beermann A."/>
            <person name="Berns N."/>
            <person name="Bolognesi R."/>
            <person name="Bonneton F."/>
            <person name="Bopp D."/>
            <person name="Brown S.J."/>
            <person name="Bucher G."/>
            <person name="Butts T."/>
            <person name="Chaumot A."/>
            <person name="Denell R.E."/>
            <person name="Ferrier D.E."/>
            <person name="Friedrich M."/>
            <person name="Gordon C.M."/>
            <person name="Jindra M."/>
            <person name="Klingler M."/>
            <person name="Lan Q."/>
            <person name="Lattorff H.M."/>
            <person name="Laudet V."/>
            <person name="von Levetsow C."/>
            <person name="Liu Z."/>
            <person name="Lutz R."/>
            <person name="Lynch J.A."/>
            <person name="da Fonseca R.N."/>
            <person name="Posnien N."/>
            <person name="Reuter R."/>
            <person name="Roth S."/>
            <person name="Savard J."/>
            <person name="Schinko J.B."/>
            <person name="Schmitt C."/>
            <person name="Schoppmeier M."/>
            <person name="Schroder R."/>
            <person name="Shippy T.D."/>
            <person name="Simonnet F."/>
            <person name="Marques-Souza H."/>
            <person name="Tautz D."/>
            <person name="Tomoyasu Y."/>
            <person name="Trauner J."/>
            <person name="Van der Zee M."/>
            <person name="Vervoort M."/>
            <person name="Wittkopp N."/>
            <person name="Wimmer E.A."/>
            <person name="Yang X."/>
            <person name="Jones A.K."/>
            <person name="Sattelle D.B."/>
            <person name="Ebert P.R."/>
            <person name="Nelson D."/>
            <person name="Scott J.G."/>
            <person name="Beeman R.W."/>
            <person name="Muthukrishnan S."/>
            <person name="Kramer K.J."/>
            <person name="Arakane Y."/>
            <person name="Beeman R.W."/>
            <person name="Zhu Q."/>
            <person name="Hogenkamp D."/>
            <person name="Dixit R."/>
            <person name="Oppert B."/>
            <person name="Jiang H."/>
            <person name="Zou Z."/>
            <person name="Marshall J."/>
            <person name="Elpidina E."/>
            <person name="Vinokurov K."/>
            <person name="Oppert C."/>
            <person name="Zou Z."/>
            <person name="Evans J."/>
            <person name="Lu Z."/>
            <person name="Zhao P."/>
            <person name="Sumathipala N."/>
            <person name="Altincicek B."/>
            <person name="Vilcinskas A."/>
            <person name="Williams M."/>
            <person name="Hultmark D."/>
            <person name="Hetru C."/>
            <person name="Jiang H."/>
            <person name="Grimmelikhuijzen C.J."/>
            <person name="Hauser F."/>
            <person name="Cazzamali G."/>
            <person name="Williamson M."/>
            <person name="Park Y."/>
            <person name="Li B."/>
            <person name="Tanaka Y."/>
            <person name="Predel R."/>
            <person name="Neupert S."/>
            <person name="Schachtner J."/>
            <person name="Verleyen P."/>
            <person name="Raible F."/>
            <person name="Bork P."/>
            <person name="Friedrich M."/>
            <person name="Walden K.K."/>
            <person name="Robertson H.M."/>
            <person name="Angeli S."/>
            <person name="Foret S."/>
            <person name="Bucher G."/>
            <person name="Schuetz S."/>
            <person name="Maleszka R."/>
            <person name="Wimmer E.A."/>
            <person name="Beeman R.W."/>
            <person name="Lorenzen M."/>
            <person name="Tomoyasu Y."/>
            <person name="Miller S.C."/>
            <person name="Grossmann D."/>
            <person name="Bucher G."/>
        </authorList>
    </citation>
    <scope>NUCLEOTIDE SEQUENCE [LARGE SCALE GENOMIC DNA]</scope>
    <source>
        <strain evidence="7 8">Georgia GA2</strain>
    </source>
</reference>
<feature type="binding site" evidence="3">
    <location>
        <begin position="123"/>
        <end position="126"/>
    </location>
    <ligand>
        <name>GTP</name>
        <dbReference type="ChEBI" id="CHEBI:37565"/>
    </ligand>
</feature>
<proteinExistence type="predicted"/>
<feature type="binding site" evidence="4">
    <location>
        <position position="45"/>
    </location>
    <ligand>
        <name>Mg(2+)</name>
        <dbReference type="ChEBI" id="CHEBI:18420"/>
    </ligand>
</feature>
<name>D6WFJ3_TRICA</name>
<feature type="binding site" evidence="3">
    <location>
        <begin position="21"/>
        <end position="28"/>
    </location>
    <ligand>
        <name>GTP</name>
        <dbReference type="ChEBI" id="CHEBI:37565"/>
    </ligand>
</feature>
<feature type="binding site" evidence="3">
    <location>
        <position position="67"/>
    </location>
    <ligand>
        <name>GTP</name>
        <dbReference type="ChEBI" id="CHEBI:37565"/>
    </ligand>
</feature>
<feature type="chain" id="PRO_5007310605" evidence="6">
    <location>
        <begin position="31"/>
        <end position="411"/>
    </location>
</feature>
<dbReference type="GO" id="GO:0097500">
    <property type="term" value="P:receptor localization to non-motile cilium"/>
    <property type="evidence" value="ECO:0000318"/>
    <property type="project" value="GO_Central"/>
</dbReference>
<keyword evidence="8" id="KW-1185">Reference proteome</keyword>
<dbReference type="STRING" id="7070.D6WFJ3"/>
<dbReference type="GO" id="GO:0048731">
    <property type="term" value="P:system development"/>
    <property type="evidence" value="ECO:0007669"/>
    <property type="project" value="UniProtKB-ARBA"/>
</dbReference>
<dbReference type="SMART" id="SM00178">
    <property type="entry name" value="SAR"/>
    <property type="match status" value="1"/>
</dbReference>
<evidence type="ECO:0000256" key="1">
    <source>
        <dbReference type="ARBA" id="ARBA00022741"/>
    </source>
</evidence>
<dbReference type="Gene3D" id="3.40.50.300">
    <property type="entry name" value="P-loop containing nucleotide triphosphate hydrolases"/>
    <property type="match status" value="1"/>
</dbReference>
<keyword evidence="2 3" id="KW-0342">GTP-binding</keyword>
<evidence type="ECO:0000256" key="6">
    <source>
        <dbReference type="SAM" id="SignalP"/>
    </source>
</evidence>
<dbReference type="InterPro" id="IPR051995">
    <property type="entry name" value="Ciliary_GTPase"/>
</dbReference>
<reference evidence="7 8" key="2">
    <citation type="journal article" date="2010" name="Nucleic Acids Res.">
        <title>BeetleBase in 2010: revisions to provide comprehensive genomic information for Tribolium castaneum.</title>
        <authorList>
            <person name="Kim H.S."/>
            <person name="Murphy T."/>
            <person name="Xia J."/>
            <person name="Caragea D."/>
            <person name="Park Y."/>
            <person name="Beeman R.W."/>
            <person name="Lorenzen M.D."/>
            <person name="Butcher S."/>
            <person name="Manak J.R."/>
            <person name="Brown S.J."/>
        </authorList>
    </citation>
    <scope>GENOME REANNOTATION</scope>
    <source>
        <strain evidence="7 8">Georgia GA2</strain>
    </source>
</reference>
<feature type="signal peptide" evidence="6">
    <location>
        <begin position="1"/>
        <end position="30"/>
    </location>
</feature>
<dbReference type="InterPro" id="IPR027417">
    <property type="entry name" value="P-loop_NTPase"/>
</dbReference>
<sequence length="411" mass="46240">MGNICCCKTRLKRKIVLLLVGLDNAGKTVAAKGLAGESVDSVVPTVGFSVVNLSYHNYIVKVFDLGGGPNIRGIWHKYFVDAHGVIFVVDSSDISRLDEAKDVLRELLSHEKIARKPVLVLANKQDNENALDEVDIIEKLDLEQIVNGNECPTLVESCSAVETPGNLRIDPGIKKGYEWLLSYIVRNYEILNKRVEEDVMQQIALENRLRTEKIEKIRALKEAELKRKQQDEDAIESYSNYERKMNGQLQEEAQSESDVSETSSDSFPPVYHVKEDILLERPKSAVQIIRQQLELNAPSKKSFISRASNKTAPLHLYGVQVPRSASAERKIFDVQRRHLKSAGDAPFRLTELPNVPMTSGDEFHNEIYDLMNFDTTSNKIVGDVHKDKTNGWFHKTKNGDINGISVVNVDL</sequence>
<dbReference type="GO" id="GO:0003924">
    <property type="term" value="F:GTPase activity"/>
    <property type="evidence" value="ECO:0007669"/>
    <property type="project" value="InterPro"/>
</dbReference>
<dbReference type="GO" id="GO:0097730">
    <property type="term" value="C:non-motile cilium"/>
    <property type="evidence" value="ECO:0000318"/>
    <property type="project" value="GO_Central"/>
</dbReference>
<dbReference type="PANTHER" id="PTHR46090">
    <property type="entry name" value="ADP-RIBOSYLATION FACTOR-LIKE PROTEIN 13B"/>
    <property type="match status" value="1"/>
</dbReference>
<evidence type="ECO:0000256" key="3">
    <source>
        <dbReference type="PIRSR" id="PIRSR606689-1"/>
    </source>
</evidence>
<dbReference type="GO" id="GO:1905515">
    <property type="term" value="P:non-motile cilium assembly"/>
    <property type="evidence" value="ECO:0000318"/>
    <property type="project" value="GO_Central"/>
</dbReference>
<dbReference type="PROSITE" id="PS51417">
    <property type="entry name" value="ARF"/>
    <property type="match status" value="1"/>
</dbReference>
<dbReference type="GO" id="GO:0005525">
    <property type="term" value="F:GTP binding"/>
    <property type="evidence" value="ECO:0007669"/>
    <property type="project" value="UniProtKB-KW"/>
</dbReference>
<dbReference type="KEGG" id="tca:655043"/>
<dbReference type="InParanoid" id="D6WFJ3"/>
<protein>
    <submittedName>
        <fullName evidence="7">ADP-ribosylation factor-like protein 13B</fullName>
    </submittedName>
</protein>
<evidence type="ECO:0000313" key="8">
    <source>
        <dbReference type="Proteomes" id="UP000007266"/>
    </source>
</evidence>
<evidence type="ECO:0000256" key="4">
    <source>
        <dbReference type="PIRSR" id="PIRSR606689-2"/>
    </source>
</evidence>
<accession>D6WFJ3</accession>
<evidence type="ECO:0000256" key="5">
    <source>
        <dbReference type="SAM" id="MobiDB-lite"/>
    </source>
</evidence>
<keyword evidence="1 3" id="KW-0547">Nucleotide-binding</keyword>
<dbReference type="eggNOG" id="KOG0073">
    <property type="taxonomic scope" value="Eukaryota"/>
</dbReference>
<dbReference type="SUPFAM" id="SSF52540">
    <property type="entry name" value="P-loop containing nucleoside triphosphate hydrolases"/>
    <property type="match status" value="1"/>
</dbReference>
<dbReference type="HOGENOM" id="CLU_666218_0_0_1"/>
<dbReference type="GO" id="GO:0051649">
    <property type="term" value="P:establishment of localization in cell"/>
    <property type="evidence" value="ECO:0007669"/>
    <property type="project" value="UniProtKB-ARBA"/>
</dbReference>
<dbReference type="InterPro" id="IPR005225">
    <property type="entry name" value="Small_GTP-bd"/>
</dbReference>
<dbReference type="AlphaFoldDB" id="D6WFJ3"/>
<dbReference type="NCBIfam" id="TIGR00231">
    <property type="entry name" value="small_GTP"/>
    <property type="match status" value="1"/>
</dbReference>